<accession>N6Z1Z9</accession>
<evidence type="ECO:0000256" key="1">
    <source>
        <dbReference type="SAM" id="SignalP"/>
    </source>
</evidence>
<dbReference type="Proteomes" id="UP000013232">
    <property type="component" value="Unassembled WGS sequence"/>
</dbReference>
<feature type="chain" id="PRO_5004128558" description="Porin domain-containing protein" evidence="1">
    <location>
        <begin position="27"/>
        <end position="227"/>
    </location>
</feature>
<evidence type="ECO:0000313" key="3">
    <source>
        <dbReference type="Proteomes" id="UP000013232"/>
    </source>
</evidence>
<reference evidence="2 3" key="1">
    <citation type="submission" date="2012-09" db="EMBL/GenBank/DDBJ databases">
        <title>Draft Genome Sequences of 6 Strains from Genus Thauera.</title>
        <authorList>
            <person name="Liu B."/>
            <person name="Shapleigh J.P."/>
            <person name="Frostegard A.H."/>
        </authorList>
    </citation>
    <scope>NUCLEOTIDE SEQUENCE [LARGE SCALE GENOMIC DNA]</scope>
    <source>
        <strain evidence="3">47Lol / DSM 12138</strain>
    </source>
</reference>
<evidence type="ECO:0008006" key="4">
    <source>
        <dbReference type="Google" id="ProtNLM"/>
    </source>
</evidence>
<keyword evidence="3" id="KW-1185">Reference proteome</keyword>
<dbReference type="EMBL" id="AMXE01000023">
    <property type="protein sequence ID" value="ENO88642.1"/>
    <property type="molecule type" value="Genomic_DNA"/>
</dbReference>
<dbReference type="AlphaFoldDB" id="N6Z1Z9"/>
<keyword evidence="1" id="KW-0732">Signal</keyword>
<dbReference type="eggNOG" id="ENOG5032RBQ">
    <property type="taxonomic scope" value="Bacteria"/>
</dbReference>
<dbReference type="STRING" id="1123367.GCA_000621305_01635"/>
<dbReference type="RefSeq" id="WP_004336594.1">
    <property type="nucleotide sequence ID" value="NZ_AMXE01000023.1"/>
</dbReference>
<protein>
    <recommendedName>
        <fullName evidence="4">Porin domain-containing protein</fullName>
    </recommendedName>
</protein>
<organism evidence="2 3">
    <name type="scientific">Thauera linaloolentis (strain DSM 12138 / JCM 21573 / CCUG 41526 / CIP 105981 / IAM 15112 / NBRC 102519 / 47Lol)</name>
    <dbReference type="NCBI Taxonomy" id="1123367"/>
    <lineage>
        <taxon>Bacteria</taxon>
        <taxon>Pseudomonadati</taxon>
        <taxon>Pseudomonadota</taxon>
        <taxon>Betaproteobacteria</taxon>
        <taxon>Rhodocyclales</taxon>
        <taxon>Zoogloeaceae</taxon>
        <taxon>Thauera</taxon>
    </lineage>
</organism>
<comment type="caution">
    <text evidence="2">The sequence shown here is derived from an EMBL/GenBank/DDBJ whole genome shotgun (WGS) entry which is preliminary data.</text>
</comment>
<proteinExistence type="predicted"/>
<sequence>MKANRGQAGLAAIASLLAIIGMPACAERPMAVDDAGTLERGGAKVEFGWSKDGTLKGVEGAVGYGPVDNVEMEIAYARVKDRDAAPDVTVRAVGAAVKWVPLQSESGLSAGLKYEYGRERESGEDAAHANALAGLATWAFEAGPRVHLNLGREWCRGESHADFWGVAADFPLTRQIEFAIETFGEEHAGPDRQVGLRYAIIDGLKVSAAAGRGNGRSIANVGVAWEF</sequence>
<gene>
    <name evidence="2" type="ORF">C666_08265</name>
</gene>
<evidence type="ECO:0000313" key="2">
    <source>
        <dbReference type="EMBL" id="ENO88642.1"/>
    </source>
</evidence>
<name>N6Z1Z9_THAL4</name>
<feature type="signal peptide" evidence="1">
    <location>
        <begin position="1"/>
        <end position="26"/>
    </location>
</feature>